<dbReference type="GO" id="GO:0008318">
    <property type="term" value="F:protein prenyltransferase activity"/>
    <property type="evidence" value="ECO:0007669"/>
    <property type="project" value="InterPro"/>
</dbReference>
<dbReference type="OrthoDB" id="5358702at2759"/>
<gene>
    <name evidence="6" type="primary">LOC108736798</name>
</gene>
<dbReference type="GeneID" id="108736798"/>
<dbReference type="PANTHER" id="PTHR11129">
    <property type="entry name" value="PROTEIN FARNESYLTRANSFERASE ALPHA SUBUNIT/RAB GERANYLGERANYL TRANSFERASE ALPHA SUBUNIT"/>
    <property type="match status" value="1"/>
</dbReference>
<keyword evidence="2" id="KW-0637">Prenyltransferase</keyword>
<dbReference type="KEGG" id="apln:108736798"/>
<evidence type="ECO:0000256" key="3">
    <source>
        <dbReference type="ARBA" id="ARBA00022679"/>
    </source>
</evidence>
<dbReference type="Gene3D" id="1.25.40.120">
    <property type="entry name" value="Protein prenylyltransferase"/>
    <property type="match status" value="1"/>
</dbReference>
<comment type="similarity">
    <text evidence="1">Belongs to the protein prenyltransferase subunit alpha family.</text>
</comment>
<dbReference type="GO" id="GO:0005737">
    <property type="term" value="C:cytoplasm"/>
    <property type="evidence" value="ECO:0007669"/>
    <property type="project" value="TreeGrafter"/>
</dbReference>
<dbReference type="CTD" id="31212"/>
<dbReference type="RefSeq" id="XP_018324874.1">
    <property type="nucleotide sequence ID" value="XM_018469372.2"/>
</dbReference>
<keyword evidence="3" id="KW-0808">Transferase</keyword>
<dbReference type="SUPFAM" id="SSF48439">
    <property type="entry name" value="Protein prenylyltransferase"/>
    <property type="match status" value="1"/>
</dbReference>
<protein>
    <submittedName>
        <fullName evidence="6">Protein prenyltransferase alpha subunit repeat-containing protein 1</fullName>
    </submittedName>
</protein>
<dbReference type="InterPro" id="IPR002088">
    <property type="entry name" value="Prenyl_trans_a"/>
</dbReference>
<keyword evidence="4" id="KW-0677">Repeat</keyword>
<dbReference type="Pfam" id="PF01239">
    <property type="entry name" value="PPTA"/>
    <property type="match status" value="3"/>
</dbReference>
<evidence type="ECO:0000256" key="1">
    <source>
        <dbReference type="ARBA" id="ARBA00006734"/>
    </source>
</evidence>
<dbReference type="PANTHER" id="PTHR11129:SF3">
    <property type="entry name" value="PROTEIN PRENYLTRANSFERASE ALPHA SUBUNIT REPEAT-CONTAINING PROTEIN 1"/>
    <property type="match status" value="1"/>
</dbReference>
<name>A0A1W4WLU1_AGRPL</name>
<evidence type="ECO:0000313" key="6">
    <source>
        <dbReference type="RefSeq" id="XP_018324874.1"/>
    </source>
</evidence>
<dbReference type="FunCoup" id="A0A1W4WLU1">
    <property type="interactions" value="439"/>
</dbReference>
<evidence type="ECO:0000256" key="2">
    <source>
        <dbReference type="ARBA" id="ARBA00022602"/>
    </source>
</evidence>
<keyword evidence="5" id="KW-1185">Reference proteome</keyword>
<dbReference type="Proteomes" id="UP000192223">
    <property type="component" value="Unplaced"/>
</dbReference>
<dbReference type="STRING" id="224129.A0A1W4WLU1"/>
<organism evidence="5 6">
    <name type="scientific">Agrilus planipennis</name>
    <name type="common">Emerald ash borer</name>
    <name type="synonym">Agrilus marcopoli</name>
    <dbReference type="NCBI Taxonomy" id="224129"/>
    <lineage>
        <taxon>Eukaryota</taxon>
        <taxon>Metazoa</taxon>
        <taxon>Ecdysozoa</taxon>
        <taxon>Arthropoda</taxon>
        <taxon>Hexapoda</taxon>
        <taxon>Insecta</taxon>
        <taxon>Pterygota</taxon>
        <taxon>Neoptera</taxon>
        <taxon>Endopterygota</taxon>
        <taxon>Coleoptera</taxon>
        <taxon>Polyphaga</taxon>
        <taxon>Elateriformia</taxon>
        <taxon>Buprestoidea</taxon>
        <taxon>Buprestidae</taxon>
        <taxon>Agrilinae</taxon>
        <taxon>Agrilus</taxon>
    </lineage>
</organism>
<dbReference type="PROSITE" id="PS51147">
    <property type="entry name" value="PFTA"/>
    <property type="match status" value="1"/>
</dbReference>
<dbReference type="InParanoid" id="A0A1W4WLU1"/>
<sequence length="452" mass="53611">MICKKSLTMQEDNSMFEKILGDLEHIIENDINSRLKTFSVVPVTENKNKSPILYERQNGSEHHLGLESWCVKHIYKYASTELFRVRRLLKKNRLSVFQMETLNKYLVGALLINPEVTTFWNMKKELIEQDILQTGKELLFTKLVLSHKSKSNDTFNHRRWLLKRMLSNTKPECYIDMLPEEFAVTEFAAEKAENNYHAWTHRIWCLENFLFSKTIDYQSKSNVIFEQLQFSLGWINNHISQHSGYHYRQYLINCIKNIPTMNNSISNTSFMFVKNLLGLSIEDMSNERSFINKLLGESKDYASESNNYSNYVCILLYELFHTLKTLFCFYPKHETIWYHRKFIVYHLLQWMYDCYGIEWQPKINLSNVCEYNVNVVDNCTYKNVKFAESGEKFAKLFKFETDRLDSSLLYQIIVQSEFDIVKTSLSSACLHTQKLAERYERWLKNIACLRGS</sequence>
<reference evidence="6" key="1">
    <citation type="submission" date="2025-08" db="UniProtKB">
        <authorList>
            <consortium name="RefSeq"/>
        </authorList>
    </citation>
    <scope>IDENTIFICATION</scope>
    <source>
        <tissue evidence="6">Entire body</tissue>
    </source>
</reference>
<accession>A0A1W4WLU1</accession>
<evidence type="ECO:0000313" key="5">
    <source>
        <dbReference type="Proteomes" id="UP000192223"/>
    </source>
</evidence>
<dbReference type="AlphaFoldDB" id="A0A1W4WLU1"/>
<proteinExistence type="inferred from homology"/>
<evidence type="ECO:0000256" key="4">
    <source>
        <dbReference type="ARBA" id="ARBA00022737"/>
    </source>
</evidence>